<dbReference type="InParanoid" id="A0A084QZ76"/>
<sequence length="370" mass="42133">MYPPLHGPRTIRLLKFIGVQETTRQLHYCLESWPEEVSPVTSATNVVEAIREHKRKHSYYALSYVWGDASCTRSIVCNGLVLDITLNLYEALVQMSTEDPDRMLWVDSLCINQGNLEEKSSQVRMMSDIFACARDVICWLGNAQSLPLRSYEAAIIRLHQIYTENPDHRAMRSQGTHHIRCKQCRQIIVLPTSTGGCTDSIHDISLKKCFGLEDLLQAMLNSSWFTRVWTFQEFLLASVATLHMGPYSISWDCFMFACHYVGEEHGWVIKGMDKFREDLWRGRARSLASLVNTTQKRQASILHDRIFAVIGLSLRAQSSSLEIDYTVPIEQLYAAVTRYTVLEDDNLNVLRTTYAQATAQHAVMGGGLVF</sequence>
<name>A0A084QZ76_STAC4</name>
<accession>A0A084QZ76</accession>
<dbReference type="AlphaFoldDB" id="A0A084QZ76"/>
<dbReference type="STRING" id="1283841.A0A084QZ76"/>
<proteinExistence type="predicted"/>
<reference evidence="2 3" key="1">
    <citation type="journal article" date="2014" name="BMC Genomics">
        <title>Comparative genome sequencing reveals chemotype-specific gene clusters in the toxigenic black mold Stachybotrys.</title>
        <authorList>
            <person name="Semeiks J."/>
            <person name="Borek D."/>
            <person name="Otwinowski Z."/>
            <person name="Grishin N.V."/>
        </authorList>
    </citation>
    <scope>NUCLEOTIDE SEQUENCE [LARGE SCALE GENOMIC DNA]</scope>
    <source>
        <strain evidence="2 3">IBT 40285</strain>
    </source>
</reference>
<keyword evidence="3" id="KW-1185">Reference proteome</keyword>
<dbReference type="Pfam" id="PF06985">
    <property type="entry name" value="HET"/>
    <property type="match status" value="1"/>
</dbReference>
<dbReference type="InterPro" id="IPR010730">
    <property type="entry name" value="HET"/>
</dbReference>
<evidence type="ECO:0000259" key="1">
    <source>
        <dbReference type="Pfam" id="PF06985"/>
    </source>
</evidence>
<dbReference type="PANTHER" id="PTHR24148:SF64">
    <property type="entry name" value="HETEROKARYON INCOMPATIBILITY DOMAIN-CONTAINING PROTEIN"/>
    <property type="match status" value="1"/>
</dbReference>
<dbReference type="InterPro" id="IPR052895">
    <property type="entry name" value="HetReg/Transcr_Mod"/>
</dbReference>
<dbReference type="PANTHER" id="PTHR24148">
    <property type="entry name" value="ANKYRIN REPEAT DOMAIN-CONTAINING PROTEIN 39 HOMOLOG-RELATED"/>
    <property type="match status" value="1"/>
</dbReference>
<organism evidence="2 3">
    <name type="scientific">Stachybotrys chlorohalonatus (strain IBT 40285)</name>
    <dbReference type="NCBI Taxonomy" id="1283841"/>
    <lineage>
        <taxon>Eukaryota</taxon>
        <taxon>Fungi</taxon>
        <taxon>Dikarya</taxon>
        <taxon>Ascomycota</taxon>
        <taxon>Pezizomycotina</taxon>
        <taxon>Sordariomycetes</taxon>
        <taxon>Hypocreomycetidae</taxon>
        <taxon>Hypocreales</taxon>
        <taxon>Stachybotryaceae</taxon>
        <taxon>Stachybotrys</taxon>
    </lineage>
</organism>
<dbReference type="Proteomes" id="UP000028524">
    <property type="component" value="Unassembled WGS sequence"/>
</dbReference>
<dbReference type="HOGENOM" id="CLU_004184_3_4_1"/>
<protein>
    <recommendedName>
        <fullName evidence="1">Heterokaryon incompatibility domain-containing protein</fullName>
    </recommendedName>
</protein>
<evidence type="ECO:0000313" key="2">
    <source>
        <dbReference type="EMBL" id="KFA69261.1"/>
    </source>
</evidence>
<gene>
    <name evidence="2" type="ORF">S40285_07418</name>
</gene>
<evidence type="ECO:0000313" key="3">
    <source>
        <dbReference type="Proteomes" id="UP000028524"/>
    </source>
</evidence>
<dbReference type="EMBL" id="KL659590">
    <property type="protein sequence ID" value="KFA69261.1"/>
    <property type="molecule type" value="Genomic_DNA"/>
</dbReference>
<dbReference type="OrthoDB" id="194358at2759"/>
<feature type="domain" description="Heterokaryon incompatibility" evidence="1">
    <location>
        <begin position="59"/>
        <end position="233"/>
    </location>
</feature>